<proteinExistence type="predicted"/>
<accession>A0ABD5WLR0</accession>
<comment type="caution">
    <text evidence="1">The sequence shown here is derived from an EMBL/GenBank/DDBJ whole genome shotgun (WGS) entry which is preliminary data.</text>
</comment>
<evidence type="ECO:0000313" key="1">
    <source>
        <dbReference type="EMBL" id="MFC7079004.1"/>
    </source>
</evidence>
<dbReference type="AlphaFoldDB" id="A0ABD5WLR0"/>
<protein>
    <recommendedName>
        <fullName evidence="3">DUF5602 domain-containing protein</fullName>
    </recommendedName>
</protein>
<dbReference type="RefSeq" id="WP_276282327.1">
    <property type="nucleotide sequence ID" value="NZ_CP119810.1"/>
</dbReference>
<dbReference type="CDD" id="cd11669">
    <property type="entry name" value="TTHB210-like"/>
    <property type="match status" value="1"/>
</dbReference>
<dbReference type="GeneID" id="79305454"/>
<dbReference type="EMBL" id="JBHSZH010000001">
    <property type="protein sequence ID" value="MFC7079004.1"/>
    <property type="molecule type" value="Genomic_DNA"/>
</dbReference>
<reference evidence="1 2" key="1">
    <citation type="journal article" date="2019" name="Int. J. Syst. Evol. Microbiol.">
        <title>The Global Catalogue of Microorganisms (GCM) 10K type strain sequencing project: providing services to taxonomists for standard genome sequencing and annotation.</title>
        <authorList>
            <consortium name="The Broad Institute Genomics Platform"/>
            <consortium name="The Broad Institute Genome Sequencing Center for Infectious Disease"/>
            <person name="Wu L."/>
            <person name="Ma J."/>
        </authorList>
    </citation>
    <scope>NUCLEOTIDE SEQUENCE [LARGE SCALE GENOMIC DNA]</scope>
    <source>
        <strain evidence="1 2">DT72</strain>
    </source>
</reference>
<keyword evidence="2" id="KW-1185">Reference proteome</keyword>
<gene>
    <name evidence="1" type="ORF">ACFQJ6_01530</name>
</gene>
<sequence length="299" mass="32308">MSNDDDSRIGGRTRRSVLKGLGTAVAFGAATGVASASDGRASLLDDPQTVLDDYADEYSVELGNGRLTTFSSVDFTGLPKFVGVHLSDGALSGLPSAEELQESGEGTVIHGAMSKEFAVPFPDTAPAPFEFLGFNWNPNGHPPSGVHDVPHFDVHFHFEDVETVYGIEQSVADYEIPAERMPQGFARVPSPKTGEYVTVKHMGEHLIDPTTPELNGGEFTNTLLWGAYDLNGDGAGELNFVEPMLTREYLSNLSGEDARPVAQPTVYPYDGWYPNTYTVYDLGTEGLAVVLEDLEEQQV</sequence>
<organism evidence="1 2">
    <name type="scientific">Halorussus caseinilyticus</name>
    <dbReference type="NCBI Taxonomy" id="3034025"/>
    <lineage>
        <taxon>Archaea</taxon>
        <taxon>Methanobacteriati</taxon>
        <taxon>Methanobacteriota</taxon>
        <taxon>Stenosarchaea group</taxon>
        <taxon>Halobacteria</taxon>
        <taxon>Halobacteriales</taxon>
        <taxon>Haladaptataceae</taxon>
        <taxon>Halorussus</taxon>
    </lineage>
</organism>
<name>A0ABD5WLR0_9EURY</name>
<evidence type="ECO:0008006" key="3">
    <source>
        <dbReference type="Google" id="ProtNLM"/>
    </source>
</evidence>
<dbReference type="InterPro" id="IPR033786">
    <property type="entry name" value="TTHB210-like"/>
</dbReference>
<dbReference type="Proteomes" id="UP001596407">
    <property type="component" value="Unassembled WGS sequence"/>
</dbReference>
<dbReference type="InterPro" id="IPR006311">
    <property type="entry name" value="TAT_signal"/>
</dbReference>
<evidence type="ECO:0000313" key="2">
    <source>
        <dbReference type="Proteomes" id="UP001596407"/>
    </source>
</evidence>
<dbReference type="PROSITE" id="PS51318">
    <property type="entry name" value="TAT"/>
    <property type="match status" value="1"/>
</dbReference>